<dbReference type="InterPro" id="IPR052043">
    <property type="entry name" value="PolySaccharide_Degr_Enz"/>
</dbReference>
<protein>
    <submittedName>
        <fullName evidence="2">Unsaturated rhamnogalacturonyl hydrolase YesR</fullName>
        <ecNumber evidence="2">3.2.1.172</ecNumber>
    </submittedName>
</protein>
<dbReference type="InterPro" id="IPR008928">
    <property type="entry name" value="6-hairpin_glycosidase_sf"/>
</dbReference>
<evidence type="ECO:0000313" key="2">
    <source>
        <dbReference type="EMBL" id="MPL95875.1"/>
    </source>
</evidence>
<name>A0A644VWM7_9ZZZZ</name>
<dbReference type="EMBL" id="VSSQ01000485">
    <property type="protein sequence ID" value="MPL95875.1"/>
    <property type="molecule type" value="Genomic_DNA"/>
</dbReference>
<accession>A0A644VWM7</accession>
<dbReference type="PANTHER" id="PTHR33886">
    <property type="entry name" value="UNSATURATED RHAMNOGALACTURONAN HYDROLASE (EUROFUNG)"/>
    <property type="match status" value="1"/>
</dbReference>
<dbReference type="SUPFAM" id="SSF48208">
    <property type="entry name" value="Six-hairpin glycosidases"/>
    <property type="match status" value="1"/>
</dbReference>
<dbReference type="PANTHER" id="PTHR33886:SF8">
    <property type="entry name" value="UNSATURATED RHAMNOGALACTURONAN HYDROLASE (EUROFUNG)"/>
    <property type="match status" value="1"/>
</dbReference>
<comment type="caution">
    <text evidence="2">The sequence shown here is derived from an EMBL/GenBank/DDBJ whole genome shotgun (WGS) entry which is preliminary data.</text>
</comment>
<dbReference type="Pfam" id="PF07470">
    <property type="entry name" value="Glyco_hydro_88"/>
    <property type="match status" value="1"/>
</dbReference>
<dbReference type="InterPro" id="IPR012341">
    <property type="entry name" value="6hp_glycosidase-like_sf"/>
</dbReference>
<dbReference type="EC" id="3.2.1.172" evidence="2"/>
<dbReference type="AlphaFoldDB" id="A0A644VWM7"/>
<keyword evidence="1 2" id="KW-0378">Hydrolase</keyword>
<gene>
    <name evidence="2" type="primary">yesR_1</name>
    <name evidence="2" type="ORF">SDC9_42048</name>
</gene>
<evidence type="ECO:0000256" key="1">
    <source>
        <dbReference type="ARBA" id="ARBA00022801"/>
    </source>
</evidence>
<proteinExistence type="predicted"/>
<dbReference type="GO" id="GO:0102211">
    <property type="term" value="F:unsaturated rhamnogalacturonyl hydrolase activity"/>
    <property type="evidence" value="ECO:0007669"/>
    <property type="project" value="UniProtKB-EC"/>
</dbReference>
<reference evidence="2" key="1">
    <citation type="submission" date="2019-08" db="EMBL/GenBank/DDBJ databases">
        <authorList>
            <person name="Kucharzyk K."/>
            <person name="Murdoch R.W."/>
            <person name="Higgins S."/>
            <person name="Loffler F."/>
        </authorList>
    </citation>
    <scope>NUCLEOTIDE SEQUENCE</scope>
</reference>
<dbReference type="GO" id="GO:0005975">
    <property type="term" value="P:carbohydrate metabolic process"/>
    <property type="evidence" value="ECO:0007669"/>
    <property type="project" value="InterPro"/>
</dbReference>
<dbReference type="Gene3D" id="1.50.10.10">
    <property type="match status" value="1"/>
</dbReference>
<organism evidence="2">
    <name type="scientific">bioreactor metagenome</name>
    <dbReference type="NCBI Taxonomy" id="1076179"/>
    <lineage>
        <taxon>unclassified sequences</taxon>
        <taxon>metagenomes</taxon>
        <taxon>ecological metagenomes</taxon>
    </lineage>
</organism>
<sequence>MQEVDETLKKLVAGFLPVLYAPDDPDYASHKLASAIDDAHRKLYQFWEWPHGVGLFGLWKLFEKTKEKQYLDILTQYYDQRIAQGLPGKNVNTMAPILALSFLAEYTNKQAYMDIAVEWVEWVMEGGLDRTEEGGFQHRTTDDENPGELWDDTLMMTVLAVANVGRILGRQEYIDEAVYQFLLHVEYLCDVKSGLWYHGWTFEGRHHFSEAFWGRGNCWVTIAIPVFLEMVEVSASVSRYLKTVLVRQIKALATLQDESGMWHTVLDDPTSYLESSATCGFGYGILKAVNMGLLDRSYCAISDKALCALLAVVDKDGVVQQVSYGTPMGRESKNFYKEIPLRPMPYGQALAMLFLMENQG</sequence>
<keyword evidence="2" id="KW-0326">Glycosidase</keyword>
<dbReference type="InterPro" id="IPR010905">
    <property type="entry name" value="Glyco_hydro_88"/>
</dbReference>